<feature type="domain" description="NADP-dependent oxidoreductase" evidence="1">
    <location>
        <begin position="16"/>
        <end position="315"/>
    </location>
</feature>
<dbReference type="SUPFAM" id="SSF51430">
    <property type="entry name" value="NAD(P)-linked oxidoreductase"/>
    <property type="match status" value="1"/>
</dbReference>
<dbReference type="RefSeq" id="WP_304434640.1">
    <property type="nucleotide sequence ID" value="NZ_JAUKUC010000001.1"/>
</dbReference>
<gene>
    <name evidence="2" type="ORF">Q2T41_01825</name>
</gene>
<dbReference type="PANTHER" id="PTHR43312:SF1">
    <property type="entry name" value="NADP-DEPENDENT OXIDOREDUCTASE DOMAIN-CONTAINING PROTEIN"/>
    <property type="match status" value="1"/>
</dbReference>
<accession>A0ABT8RK86</accession>
<evidence type="ECO:0000259" key="1">
    <source>
        <dbReference type="Pfam" id="PF00248"/>
    </source>
</evidence>
<name>A0ABT8RK86_9FLAO</name>
<reference evidence="2" key="1">
    <citation type="journal article" date="2014" name="Int. J. Syst. Evol. Microbiol.">
        <title>Complete genome of a new Firmicutes species belonging to the dominant human colonic microbiota ('Ruminococcus bicirculans') reveals two chromosomes and a selective capacity to utilize plant glucans.</title>
        <authorList>
            <consortium name="NISC Comparative Sequencing Program"/>
            <person name="Wegmann U."/>
            <person name="Louis P."/>
            <person name="Goesmann A."/>
            <person name="Henrissat B."/>
            <person name="Duncan S.H."/>
            <person name="Flint H.J."/>
        </authorList>
    </citation>
    <scope>NUCLEOTIDE SEQUENCE</scope>
    <source>
        <strain evidence="2">CECT 8869</strain>
    </source>
</reference>
<sequence length="327" mass="36407">MKNRILGNKGFEISEVGLGCWQIGGNWGKGIQENKAFEILEEAVASGITFFDTADVYGDGRSEKLIGDFLKRTKANIRIATKFGRGANVFPNSYTEQALRESVDSSRKRLNVECLDLVQLHCIPTQELKNGHIFNWLRTLKDEGKILHFGASVESVEQGLICLRQEGLQSLQVIYNIFRQKLTQKLLPQAADKGVGIIVRLPLASGLLTGKFSSGTTFSENDHRNFNKDGEIFNVGETFAGLPFNKGVQLANELKTICPSEISMVEMALRWILDHKEVTTIIPGASSPNHIKDNAKASELAPLSKKLMNDLDTFYKEKVHVHIRGVY</sequence>
<reference evidence="2" key="2">
    <citation type="submission" date="2023-06" db="EMBL/GenBank/DDBJ databases">
        <authorList>
            <person name="Lucena T."/>
            <person name="Sun Q."/>
        </authorList>
    </citation>
    <scope>NUCLEOTIDE SEQUENCE</scope>
    <source>
        <strain evidence="2">CECT 8869</strain>
    </source>
</reference>
<dbReference type="InterPro" id="IPR053135">
    <property type="entry name" value="AKR2_Oxidoreductase"/>
</dbReference>
<dbReference type="InterPro" id="IPR023210">
    <property type="entry name" value="NADP_OxRdtase_dom"/>
</dbReference>
<dbReference type="EMBL" id="JAUKUC010000001">
    <property type="protein sequence ID" value="MDO1511402.1"/>
    <property type="molecule type" value="Genomic_DNA"/>
</dbReference>
<dbReference type="Pfam" id="PF00248">
    <property type="entry name" value="Aldo_ket_red"/>
    <property type="match status" value="1"/>
</dbReference>
<dbReference type="InterPro" id="IPR036812">
    <property type="entry name" value="NAD(P)_OxRdtase_dom_sf"/>
</dbReference>
<proteinExistence type="predicted"/>
<organism evidence="2 3">
    <name type="scientific">Maribacter confluentis</name>
    <dbReference type="NCBI Taxonomy" id="1656093"/>
    <lineage>
        <taxon>Bacteria</taxon>
        <taxon>Pseudomonadati</taxon>
        <taxon>Bacteroidota</taxon>
        <taxon>Flavobacteriia</taxon>
        <taxon>Flavobacteriales</taxon>
        <taxon>Flavobacteriaceae</taxon>
        <taxon>Maribacter</taxon>
    </lineage>
</organism>
<dbReference type="Proteomes" id="UP001168579">
    <property type="component" value="Unassembled WGS sequence"/>
</dbReference>
<keyword evidence="2" id="KW-0560">Oxidoreductase</keyword>
<evidence type="ECO:0000313" key="2">
    <source>
        <dbReference type="EMBL" id="MDO1511402.1"/>
    </source>
</evidence>
<dbReference type="PANTHER" id="PTHR43312">
    <property type="entry name" value="D-THREO-ALDOSE 1-DEHYDROGENASE"/>
    <property type="match status" value="1"/>
</dbReference>
<protein>
    <submittedName>
        <fullName evidence="2">Aldo/keto reductase</fullName>
        <ecNumber evidence="2">1.1.1.-</ecNumber>
    </submittedName>
</protein>
<dbReference type="EC" id="1.1.1.-" evidence="2"/>
<keyword evidence="3" id="KW-1185">Reference proteome</keyword>
<dbReference type="Gene3D" id="3.20.20.100">
    <property type="entry name" value="NADP-dependent oxidoreductase domain"/>
    <property type="match status" value="1"/>
</dbReference>
<dbReference type="CDD" id="cd19086">
    <property type="entry name" value="AKR_AKR11C1"/>
    <property type="match status" value="1"/>
</dbReference>
<comment type="caution">
    <text evidence="2">The sequence shown here is derived from an EMBL/GenBank/DDBJ whole genome shotgun (WGS) entry which is preliminary data.</text>
</comment>
<dbReference type="GO" id="GO:0016491">
    <property type="term" value="F:oxidoreductase activity"/>
    <property type="evidence" value="ECO:0007669"/>
    <property type="project" value="UniProtKB-KW"/>
</dbReference>
<evidence type="ECO:0000313" key="3">
    <source>
        <dbReference type="Proteomes" id="UP001168579"/>
    </source>
</evidence>